<dbReference type="AlphaFoldDB" id="A0A1I1NEH2"/>
<dbReference type="PANTHER" id="PTHR11261:SF3">
    <property type="entry name" value="RETINOL-BINDING PROTEIN 3"/>
    <property type="match status" value="1"/>
</dbReference>
<dbReference type="SUPFAM" id="SSF52096">
    <property type="entry name" value="ClpP/crotonase"/>
    <property type="match status" value="1"/>
</dbReference>
<accession>A0A1I1NEH2</accession>
<dbReference type="Pfam" id="PF11918">
    <property type="entry name" value="Peptidase_S41_N"/>
    <property type="match status" value="1"/>
</dbReference>
<gene>
    <name evidence="2" type="ORF">SAMN05216204_11339</name>
</gene>
<protein>
    <submittedName>
        <fullName evidence="2">N-terminal domain of Peptidase_S41</fullName>
    </submittedName>
</protein>
<keyword evidence="3" id="KW-1185">Reference proteome</keyword>
<dbReference type="RefSeq" id="WP_091874920.1">
    <property type="nucleotide sequence ID" value="NZ_FOLD01000013.1"/>
</dbReference>
<dbReference type="PANTHER" id="PTHR11261">
    <property type="entry name" value="INTERPHOTORECEPTOR RETINOID-BINDING PROTEIN"/>
    <property type="match status" value="1"/>
</dbReference>
<dbReference type="GO" id="GO:0008236">
    <property type="term" value="F:serine-type peptidase activity"/>
    <property type="evidence" value="ECO:0007669"/>
    <property type="project" value="InterPro"/>
</dbReference>
<dbReference type="Pfam" id="PF03572">
    <property type="entry name" value="Peptidase_S41"/>
    <property type="match status" value="1"/>
</dbReference>
<evidence type="ECO:0000313" key="2">
    <source>
        <dbReference type="EMBL" id="SFC95652.1"/>
    </source>
</evidence>
<evidence type="ECO:0000259" key="1">
    <source>
        <dbReference type="SMART" id="SM00245"/>
    </source>
</evidence>
<dbReference type="Gene3D" id="3.90.226.10">
    <property type="entry name" value="2-enoyl-CoA Hydratase, Chain A, domain 1"/>
    <property type="match status" value="1"/>
</dbReference>
<dbReference type="InterPro" id="IPR005151">
    <property type="entry name" value="Tail-specific_protease"/>
</dbReference>
<dbReference type="SMART" id="SM00245">
    <property type="entry name" value="TSPc"/>
    <property type="match status" value="1"/>
</dbReference>
<dbReference type="Gene3D" id="3.30.750.44">
    <property type="match status" value="1"/>
</dbReference>
<dbReference type="Proteomes" id="UP000198639">
    <property type="component" value="Unassembled WGS sequence"/>
</dbReference>
<dbReference type="STRING" id="1164594.SAMN05216204_11339"/>
<sequence>MIRKWIVIPLLLVSTLFGAVYTMDTWIPFLQDLKPEVELVIDKGTRKEVITTLVAQLNANYVFPEKAKQMETALLQHLRDGKYDGITDGETFAKQLTEDLRQVSRDLHMAVRSSPEPVPYDRAMPPPPASKVEWEQRTPFARRMLLNLGLAMGKIGAVKVDHLEANIGYLQLREFPPPFIMADRYPAAMDKLADTDGLIVDLRDNRGGSPATVALLVSYFVDQRTRVNDLWDRTSGVTTQQWTSEKLEGKLYGGKKPVVILVGPDTKSAGEDFAYTMQAMKRATLIGAPTWGGAHPSRPFRLSEYFMAWIPSARSISPITHTNWEGVGVQPDIPATQDKALAMAQELLQRRLAAR</sequence>
<name>A0A1I1NEH2_9BURK</name>
<dbReference type="CDD" id="cd07563">
    <property type="entry name" value="Peptidase_S41_IRBP"/>
    <property type="match status" value="1"/>
</dbReference>
<dbReference type="EMBL" id="FOLD01000013">
    <property type="protein sequence ID" value="SFC95652.1"/>
    <property type="molecule type" value="Genomic_DNA"/>
</dbReference>
<evidence type="ECO:0000313" key="3">
    <source>
        <dbReference type="Proteomes" id="UP000198639"/>
    </source>
</evidence>
<reference evidence="3" key="1">
    <citation type="submission" date="2016-10" db="EMBL/GenBank/DDBJ databases">
        <authorList>
            <person name="Varghese N."/>
            <person name="Submissions S."/>
        </authorList>
    </citation>
    <scope>NUCLEOTIDE SEQUENCE [LARGE SCALE GENOMIC DNA]</scope>
    <source>
        <strain evidence="3">CGMCC 1.12041</strain>
    </source>
</reference>
<dbReference type="InterPro" id="IPR029045">
    <property type="entry name" value="ClpP/crotonase-like_dom_sf"/>
</dbReference>
<proteinExistence type="predicted"/>
<feature type="domain" description="Tail specific protease" evidence="1">
    <location>
        <begin position="141"/>
        <end position="336"/>
    </location>
</feature>
<dbReference type="GO" id="GO:0006508">
    <property type="term" value="P:proteolysis"/>
    <property type="evidence" value="ECO:0007669"/>
    <property type="project" value="InterPro"/>
</dbReference>
<dbReference type="OrthoDB" id="9758793at2"/>
<organism evidence="2 3">
    <name type="scientific">Massilia yuzhufengensis</name>
    <dbReference type="NCBI Taxonomy" id="1164594"/>
    <lineage>
        <taxon>Bacteria</taxon>
        <taxon>Pseudomonadati</taxon>
        <taxon>Pseudomonadota</taxon>
        <taxon>Betaproteobacteria</taxon>
        <taxon>Burkholderiales</taxon>
        <taxon>Oxalobacteraceae</taxon>
        <taxon>Telluria group</taxon>
        <taxon>Massilia</taxon>
    </lineage>
</organism>